<keyword evidence="8" id="KW-1185">Reference proteome</keyword>
<evidence type="ECO:0000256" key="5">
    <source>
        <dbReference type="SAM" id="Phobius"/>
    </source>
</evidence>
<evidence type="ECO:0000256" key="2">
    <source>
        <dbReference type="ARBA" id="ARBA00022692"/>
    </source>
</evidence>
<dbReference type="GO" id="GO:0012505">
    <property type="term" value="C:endomembrane system"/>
    <property type="evidence" value="ECO:0007669"/>
    <property type="project" value="UniProtKB-SubCell"/>
</dbReference>
<accession>A0AAE3H0U7</accession>
<comment type="subcellular location">
    <subcellularLocation>
        <location evidence="1">Endomembrane system</location>
        <topology evidence="1">Multi-pass membrane protein</topology>
    </subcellularLocation>
</comment>
<evidence type="ECO:0000313" key="8">
    <source>
        <dbReference type="Proteomes" id="UP001204144"/>
    </source>
</evidence>
<feature type="transmembrane region" description="Helical" evidence="5">
    <location>
        <begin position="86"/>
        <end position="105"/>
    </location>
</feature>
<comment type="caution">
    <text evidence="7">The sequence shown here is derived from an EMBL/GenBank/DDBJ whole genome shotgun (WGS) entry which is preliminary data.</text>
</comment>
<evidence type="ECO:0000256" key="3">
    <source>
        <dbReference type="ARBA" id="ARBA00022989"/>
    </source>
</evidence>
<evidence type="ECO:0000256" key="4">
    <source>
        <dbReference type="ARBA" id="ARBA00023136"/>
    </source>
</evidence>
<feature type="domain" description="DUF1232" evidence="6">
    <location>
        <begin position="92"/>
        <end position="126"/>
    </location>
</feature>
<dbReference type="AlphaFoldDB" id="A0AAE3H0U7"/>
<keyword evidence="3 5" id="KW-1133">Transmembrane helix</keyword>
<protein>
    <submittedName>
        <fullName evidence="7">DUF1232 domain-containing protein</fullName>
    </submittedName>
</protein>
<reference evidence="7 8" key="1">
    <citation type="submission" date="2018-11" db="EMBL/GenBank/DDBJ databases">
        <title>Novel bacteria species description.</title>
        <authorList>
            <person name="Han J.-H."/>
        </authorList>
    </citation>
    <scope>NUCLEOTIDE SEQUENCE [LARGE SCALE GENOMIC DNA]</scope>
    <source>
        <strain evidence="7 8">KCTC23259</strain>
    </source>
</reference>
<keyword evidence="4 5" id="KW-0472">Membrane</keyword>
<dbReference type="Pfam" id="PF06803">
    <property type="entry name" value="DUF1232"/>
    <property type="match status" value="1"/>
</dbReference>
<sequence>MNSFSKKTMDTSTLLGKILDSVFYNTSLKKASRISKNTVGILTLLKGVLGKIQAEGKSTVLATVKNKILTLGKLLKFYATGDYRNIDLKNVVIIITAFVYFLSPIDLIPDFIPMLGFADDIALVTFVFNSVAEEIEKFETWLLNRDIS</sequence>
<keyword evidence="2 5" id="KW-0812">Transmembrane</keyword>
<dbReference type="EMBL" id="RJUF01000012">
    <property type="protein sequence ID" value="MCP9762597.1"/>
    <property type="molecule type" value="Genomic_DNA"/>
</dbReference>
<gene>
    <name evidence="7" type="ORF">EGI31_06490</name>
</gene>
<name>A0AAE3H0U7_9BACT</name>
<proteinExistence type="predicted"/>
<organism evidence="7 8">
    <name type="scientific">Lacihabitans soyangensis</name>
    <dbReference type="NCBI Taxonomy" id="869394"/>
    <lineage>
        <taxon>Bacteria</taxon>
        <taxon>Pseudomonadati</taxon>
        <taxon>Bacteroidota</taxon>
        <taxon>Cytophagia</taxon>
        <taxon>Cytophagales</taxon>
        <taxon>Leadbetterellaceae</taxon>
        <taxon>Lacihabitans</taxon>
    </lineage>
</organism>
<evidence type="ECO:0000313" key="7">
    <source>
        <dbReference type="EMBL" id="MCP9762597.1"/>
    </source>
</evidence>
<evidence type="ECO:0000256" key="1">
    <source>
        <dbReference type="ARBA" id="ARBA00004127"/>
    </source>
</evidence>
<dbReference type="InterPro" id="IPR010652">
    <property type="entry name" value="DUF1232"/>
</dbReference>
<dbReference type="Proteomes" id="UP001204144">
    <property type="component" value="Unassembled WGS sequence"/>
</dbReference>
<evidence type="ECO:0000259" key="6">
    <source>
        <dbReference type="Pfam" id="PF06803"/>
    </source>
</evidence>